<evidence type="ECO:0000259" key="5">
    <source>
        <dbReference type="PROSITE" id="PS50943"/>
    </source>
</evidence>
<dbReference type="SUPFAM" id="SSF53822">
    <property type="entry name" value="Periplasmic binding protein-like I"/>
    <property type="match status" value="1"/>
</dbReference>
<organism evidence="6 7">
    <name type="scientific">Cellulomonas chitinilytica</name>
    <dbReference type="NCBI Taxonomy" id="398759"/>
    <lineage>
        <taxon>Bacteria</taxon>
        <taxon>Bacillati</taxon>
        <taxon>Actinomycetota</taxon>
        <taxon>Actinomycetes</taxon>
        <taxon>Micrococcales</taxon>
        <taxon>Cellulomonadaceae</taxon>
        <taxon>Cellulomonas</taxon>
    </lineage>
</organism>
<keyword evidence="7" id="KW-1185">Reference proteome</keyword>
<dbReference type="RefSeq" id="WP_203754359.1">
    <property type="nucleotide sequence ID" value="NZ_BONK01000007.1"/>
</dbReference>
<dbReference type="SMART" id="SM00354">
    <property type="entry name" value="HTH_LACI"/>
    <property type="match status" value="1"/>
</dbReference>
<dbReference type="InterPro" id="IPR028082">
    <property type="entry name" value="Peripla_BP_I"/>
</dbReference>
<dbReference type="CDD" id="cd06267">
    <property type="entry name" value="PBP1_LacI_sugar_binding-like"/>
    <property type="match status" value="1"/>
</dbReference>
<dbReference type="InterPro" id="IPR000843">
    <property type="entry name" value="HTH_LacI"/>
</dbReference>
<keyword evidence="1" id="KW-0805">Transcription regulation</keyword>
<evidence type="ECO:0000256" key="2">
    <source>
        <dbReference type="ARBA" id="ARBA00023125"/>
    </source>
</evidence>
<name>A0A919U2V0_9CELL</name>
<dbReference type="GO" id="GO:0000976">
    <property type="term" value="F:transcription cis-regulatory region binding"/>
    <property type="evidence" value="ECO:0007669"/>
    <property type="project" value="TreeGrafter"/>
</dbReference>
<feature type="domain" description="HTH lacI-type" evidence="4">
    <location>
        <begin position="3"/>
        <end position="57"/>
    </location>
</feature>
<dbReference type="PANTHER" id="PTHR30146">
    <property type="entry name" value="LACI-RELATED TRANSCRIPTIONAL REPRESSOR"/>
    <property type="match status" value="1"/>
</dbReference>
<proteinExistence type="predicted"/>
<reference evidence="6" key="1">
    <citation type="submission" date="2021-01" db="EMBL/GenBank/DDBJ databases">
        <title>Whole genome shotgun sequence of Cellulomonas chitinilytica NBRC 110799.</title>
        <authorList>
            <person name="Komaki H."/>
            <person name="Tamura T."/>
        </authorList>
    </citation>
    <scope>NUCLEOTIDE SEQUENCE</scope>
    <source>
        <strain evidence="6">NBRC 110799</strain>
    </source>
</reference>
<keyword evidence="2" id="KW-0238">DNA-binding</keyword>
<dbReference type="InterPro" id="IPR046335">
    <property type="entry name" value="LacI/GalR-like_sensor"/>
</dbReference>
<dbReference type="PANTHER" id="PTHR30146:SF109">
    <property type="entry name" value="HTH-TYPE TRANSCRIPTIONAL REGULATOR GALS"/>
    <property type="match status" value="1"/>
</dbReference>
<dbReference type="CDD" id="cd01392">
    <property type="entry name" value="HTH_LacI"/>
    <property type="match status" value="1"/>
</dbReference>
<keyword evidence="3" id="KW-0804">Transcription</keyword>
<dbReference type="AlphaFoldDB" id="A0A919U2V0"/>
<gene>
    <name evidence="6" type="ORF">Cch01nite_22280</name>
</gene>
<dbReference type="Proteomes" id="UP000632740">
    <property type="component" value="Unassembled WGS sequence"/>
</dbReference>
<accession>A0A919U2V0</accession>
<sequence>MRSTVKDVAARAGVSPKTVSNVINGTVFVRPETRARVEEALAELDYVPNLGARGLRNGRYGLIALALPDLSTAYSAELAHHFVEEGHARGWGVQIEETAAEPRRERDLLSRARSQLVDGLVLNPVSLEDSAINDEVDVARVPLPPTVLIGEVVQDRTDQVGVDSVLGARHMTEHLLATGRRRIAVVGAPGAIETAAARQRTEGYRQALAAAGVPVDPALEITVPRWTTESAVDGVRAFLDAHDAPDAFFCFTDSMAVGAVSVLWERGLRVPDDLAVAGFDDVVASRYAVPPLTTVAFDLRQLVVTTLDMLAERIADPQRTPRRIMVPHRVVARESTAPVGARRQGPPAG</sequence>
<dbReference type="GO" id="GO:0003700">
    <property type="term" value="F:DNA-binding transcription factor activity"/>
    <property type="evidence" value="ECO:0007669"/>
    <property type="project" value="TreeGrafter"/>
</dbReference>
<dbReference type="Gene3D" id="3.40.50.2300">
    <property type="match status" value="2"/>
</dbReference>
<feature type="domain" description="HTH cro/C1-type" evidence="5">
    <location>
        <begin position="4"/>
        <end position="47"/>
    </location>
</feature>
<dbReference type="InterPro" id="IPR010982">
    <property type="entry name" value="Lambda_DNA-bd_dom_sf"/>
</dbReference>
<dbReference type="PROSITE" id="PS00356">
    <property type="entry name" value="HTH_LACI_1"/>
    <property type="match status" value="1"/>
</dbReference>
<evidence type="ECO:0000313" key="7">
    <source>
        <dbReference type="Proteomes" id="UP000632740"/>
    </source>
</evidence>
<protein>
    <submittedName>
        <fullName evidence="6">LacI family transcriptional regulator</fullName>
    </submittedName>
</protein>
<dbReference type="EMBL" id="BONK01000007">
    <property type="protein sequence ID" value="GIG21504.1"/>
    <property type="molecule type" value="Genomic_DNA"/>
</dbReference>
<dbReference type="PROSITE" id="PS50943">
    <property type="entry name" value="HTH_CROC1"/>
    <property type="match status" value="1"/>
</dbReference>
<evidence type="ECO:0000256" key="1">
    <source>
        <dbReference type="ARBA" id="ARBA00023015"/>
    </source>
</evidence>
<dbReference type="PROSITE" id="PS50932">
    <property type="entry name" value="HTH_LACI_2"/>
    <property type="match status" value="1"/>
</dbReference>
<evidence type="ECO:0000313" key="6">
    <source>
        <dbReference type="EMBL" id="GIG21504.1"/>
    </source>
</evidence>
<comment type="caution">
    <text evidence="6">The sequence shown here is derived from an EMBL/GenBank/DDBJ whole genome shotgun (WGS) entry which is preliminary data.</text>
</comment>
<dbReference type="InterPro" id="IPR001387">
    <property type="entry name" value="Cro/C1-type_HTH"/>
</dbReference>
<evidence type="ECO:0000259" key="4">
    <source>
        <dbReference type="PROSITE" id="PS50932"/>
    </source>
</evidence>
<dbReference type="Pfam" id="PF00356">
    <property type="entry name" value="LacI"/>
    <property type="match status" value="1"/>
</dbReference>
<dbReference type="SUPFAM" id="SSF47413">
    <property type="entry name" value="lambda repressor-like DNA-binding domains"/>
    <property type="match status" value="1"/>
</dbReference>
<dbReference type="Gene3D" id="1.10.260.40">
    <property type="entry name" value="lambda repressor-like DNA-binding domains"/>
    <property type="match status" value="1"/>
</dbReference>
<dbReference type="Pfam" id="PF13377">
    <property type="entry name" value="Peripla_BP_3"/>
    <property type="match status" value="1"/>
</dbReference>
<evidence type="ECO:0000256" key="3">
    <source>
        <dbReference type="ARBA" id="ARBA00023163"/>
    </source>
</evidence>